<name>A0A2A6C8M3_PRIPA</name>
<reference evidence="1" key="2">
    <citation type="submission" date="2022-06" db="UniProtKB">
        <authorList>
            <consortium name="EnsemblMetazoa"/>
        </authorList>
    </citation>
    <scope>IDENTIFICATION</scope>
    <source>
        <strain evidence="1">PS312</strain>
    </source>
</reference>
<protein>
    <submittedName>
        <fullName evidence="1">Uncharacterized protein</fullName>
    </submittedName>
</protein>
<organism evidence="1 2">
    <name type="scientific">Pristionchus pacificus</name>
    <name type="common">Parasitic nematode worm</name>
    <dbReference type="NCBI Taxonomy" id="54126"/>
    <lineage>
        <taxon>Eukaryota</taxon>
        <taxon>Metazoa</taxon>
        <taxon>Ecdysozoa</taxon>
        <taxon>Nematoda</taxon>
        <taxon>Chromadorea</taxon>
        <taxon>Rhabditida</taxon>
        <taxon>Rhabditina</taxon>
        <taxon>Diplogasteromorpha</taxon>
        <taxon>Diplogasteroidea</taxon>
        <taxon>Neodiplogasteridae</taxon>
        <taxon>Pristionchus</taxon>
    </lineage>
</organism>
<sequence length="90" mass="10014">IGLKNIHVTPPLISKKKITIWGNTPLTTTRKLRSGPFRSRESTGGFAGVLLGICVVFVIEVIVLLVRVALIGCTNTDLLWMKKDPREKMR</sequence>
<accession>A0A8R1YQT5</accession>
<accession>A0A2A6C8M3</accession>
<evidence type="ECO:0000313" key="2">
    <source>
        <dbReference type="Proteomes" id="UP000005239"/>
    </source>
</evidence>
<reference evidence="2" key="1">
    <citation type="journal article" date="2008" name="Nat. Genet.">
        <title>The Pristionchus pacificus genome provides a unique perspective on nematode lifestyle and parasitism.</title>
        <authorList>
            <person name="Dieterich C."/>
            <person name="Clifton S.W."/>
            <person name="Schuster L.N."/>
            <person name="Chinwalla A."/>
            <person name="Delehaunty K."/>
            <person name="Dinkelacker I."/>
            <person name="Fulton L."/>
            <person name="Fulton R."/>
            <person name="Godfrey J."/>
            <person name="Minx P."/>
            <person name="Mitreva M."/>
            <person name="Roeseler W."/>
            <person name="Tian H."/>
            <person name="Witte H."/>
            <person name="Yang S.P."/>
            <person name="Wilson R.K."/>
            <person name="Sommer R.J."/>
        </authorList>
    </citation>
    <scope>NUCLEOTIDE SEQUENCE [LARGE SCALE GENOMIC DNA]</scope>
    <source>
        <strain evidence="2">PS312</strain>
    </source>
</reference>
<keyword evidence="2" id="KW-1185">Reference proteome</keyword>
<gene>
    <name evidence="1" type="primary">WBGene00273266</name>
</gene>
<dbReference type="AlphaFoldDB" id="A0A2A6C8M3"/>
<proteinExistence type="predicted"/>
<evidence type="ECO:0000313" key="1">
    <source>
        <dbReference type="EnsemblMetazoa" id="PPA34897.1"/>
    </source>
</evidence>
<dbReference type="Proteomes" id="UP000005239">
    <property type="component" value="Unassembled WGS sequence"/>
</dbReference>
<dbReference type="EnsemblMetazoa" id="PPA34897.1">
    <property type="protein sequence ID" value="PPA34897.1"/>
    <property type="gene ID" value="WBGene00273266"/>
</dbReference>